<dbReference type="GO" id="GO:0051536">
    <property type="term" value="F:iron-sulfur cluster binding"/>
    <property type="evidence" value="ECO:0007669"/>
    <property type="project" value="UniProtKB-KW"/>
</dbReference>
<reference evidence="7" key="1">
    <citation type="submission" date="2019-08" db="EMBL/GenBank/DDBJ databases">
        <title>The improved chromosome-level genome for the pearl oyster Pinctada fucata martensii using PacBio sequencing and Hi-C.</title>
        <authorList>
            <person name="Zheng Z."/>
        </authorList>
    </citation>
    <scope>NUCLEOTIDE SEQUENCE</scope>
    <source>
        <strain evidence="7">ZZ-2019</strain>
        <tissue evidence="7">Adductor muscle</tissue>
    </source>
</reference>
<dbReference type="Pfam" id="PF01866">
    <property type="entry name" value="Diphthamide_syn"/>
    <property type="match status" value="1"/>
</dbReference>
<dbReference type="InterPro" id="IPR042265">
    <property type="entry name" value="DPH1/DPH2_3"/>
</dbReference>
<comment type="caution">
    <text evidence="7">The sequence shown here is derived from an EMBL/GenBank/DDBJ whole genome shotgun (WGS) entry which is preliminary data.</text>
</comment>
<evidence type="ECO:0000256" key="6">
    <source>
        <dbReference type="ARBA" id="ARBA00023014"/>
    </source>
</evidence>
<dbReference type="GO" id="GO:0090560">
    <property type="term" value="F:2-(3-amino-3-carboxypropyl)histidine synthase activity"/>
    <property type="evidence" value="ECO:0007669"/>
    <property type="project" value="InterPro"/>
</dbReference>
<accession>A0AA89BXS3</accession>
<evidence type="ECO:0000313" key="7">
    <source>
        <dbReference type="EMBL" id="KAK3091498.1"/>
    </source>
</evidence>
<organism evidence="7 8">
    <name type="scientific">Pinctada imbricata</name>
    <name type="common">Atlantic pearl-oyster</name>
    <name type="synonym">Pinctada martensii</name>
    <dbReference type="NCBI Taxonomy" id="66713"/>
    <lineage>
        <taxon>Eukaryota</taxon>
        <taxon>Metazoa</taxon>
        <taxon>Spiralia</taxon>
        <taxon>Lophotrochozoa</taxon>
        <taxon>Mollusca</taxon>
        <taxon>Bivalvia</taxon>
        <taxon>Autobranchia</taxon>
        <taxon>Pteriomorphia</taxon>
        <taxon>Pterioida</taxon>
        <taxon>Pterioidea</taxon>
        <taxon>Pteriidae</taxon>
        <taxon>Pinctada</taxon>
    </lineage>
</organism>
<dbReference type="GO" id="GO:0046872">
    <property type="term" value="F:metal ion binding"/>
    <property type="evidence" value="ECO:0007669"/>
    <property type="project" value="UniProtKB-KW"/>
</dbReference>
<dbReference type="FunFam" id="3.40.50.11860:FF:000001">
    <property type="entry name" value="2-(3-amino-3-carboxypropyl)histidine synthase subunit 2"/>
    <property type="match status" value="1"/>
</dbReference>
<dbReference type="PANTHER" id="PTHR10762">
    <property type="entry name" value="DIPHTHAMIDE BIOSYNTHESIS PROTEIN"/>
    <property type="match status" value="1"/>
</dbReference>
<dbReference type="AlphaFoldDB" id="A0AA89BXS3"/>
<evidence type="ECO:0000256" key="4">
    <source>
        <dbReference type="ARBA" id="ARBA00022723"/>
    </source>
</evidence>
<keyword evidence="8" id="KW-1185">Reference proteome</keyword>
<dbReference type="EMBL" id="VSWD01000010">
    <property type="protein sequence ID" value="KAK3091498.1"/>
    <property type="molecule type" value="Genomic_DNA"/>
</dbReference>
<evidence type="ECO:0000256" key="5">
    <source>
        <dbReference type="ARBA" id="ARBA00023004"/>
    </source>
</evidence>
<keyword evidence="5" id="KW-0408">Iron</keyword>
<comment type="similarity">
    <text evidence="3">Belongs to the DPH1/DPH2 family. DPH2 subfamily.</text>
</comment>
<protein>
    <recommendedName>
        <fullName evidence="9">2-(3-amino-3-carboxypropyl)histidine synthase subunit 2</fullName>
    </recommendedName>
</protein>
<comment type="pathway">
    <text evidence="2">Protein modification; peptidyl-diphthamide biosynthesis.</text>
</comment>
<gene>
    <name evidence="7" type="ORF">FSP39_020269</name>
</gene>
<dbReference type="SFLD" id="SFLDS00032">
    <property type="entry name" value="Radical_SAM_3-amino-3-carboxyp"/>
    <property type="match status" value="1"/>
</dbReference>
<keyword evidence="6" id="KW-0411">Iron-sulfur</keyword>
<evidence type="ECO:0008006" key="9">
    <source>
        <dbReference type="Google" id="ProtNLM"/>
    </source>
</evidence>
<evidence type="ECO:0000313" key="8">
    <source>
        <dbReference type="Proteomes" id="UP001186944"/>
    </source>
</evidence>
<dbReference type="Proteomes" id="UP001186944">
    <property type="component" value="Unassembled WGS sequence"/>
</dbReference>
<keyword evidence="4" id="KW-0479">Metal-binding</keyword>
<dbReference type="PANTHER" id="PTHR10762:SF2">
    <property type="entry name" value="2-(3-AMINO-3-CARBOXYPROPYL)HISTIDINE SYNTHASE SUBUNIT 2"/>
    <property type="match status" value="1"/>
</dbReference>
<dbReference type="Gene3D" id="3.40.50.11860">
    <property type="entry name" value="Diphthamide synthesis DPH1/DPH2 domain 3"/>
    <property type="match status" value="1"/>
</dbReference>
<name>A0AA89BXS3_PINIB</name>
<evidence type="ECO:0000256" key="2">
    <source>
        <dbReference type="ARBA" id="ARBA00005156"/>
    </source>
</evidence>
<evidence type="ECO:0000256" key="1">
    <source>
        <dbReference type="ARBA" id="ARBA00001966"/>
    </source>
</evidence>
<dbReference type="GO" id="GO:0017183">
    <property type="term" value="P:protein histidyl modification to diphthamide"/>
    <property type="evidence" value="ECO:0007669"/>
    <property type="project" value="InterPro"/>
</dbReference>
<dbReference type="NCBIfam" id="TIGR00322">
    <property type="entry name" value="diphth2_R"/>
    <property type="match status" value="1"/>
</dbReference>
<sequence length="165" mass="18202">MNVPKLANFMEIDVFVLVACPENSLLDTSEFYKPVVTPFEMEMACNSDREWTGNYVTDFRSLLPGGEEYVEISEKSKEESMDVSLISGKMRTLGQTDTPELSSTAVILRNESMAVSNVSADTAGEFLSTRSWKGLDQQLGETPIIKAVEGRKGIASGYTHEESNT</sequence>
<evidence type="ECO:0000256" key="3">
    <source>
        <dbReference type="ARBA" id="ARBA00006179"/>
    </source>
</evidence>
<proteinExistence type="inferred from homology"/>
<comment type="cofactor">
    <cofactor evidence="1">
        <name>[4Fe-4S] cluster</name>
        <dbReference type="ChEBI" id="CHEBI:49883"/>
    </cofactor>
</comment>
<dbReference type="InterPro" id="IPR016435">
    <property type="entry name" value="DPH1/DPH2"/>
</dbReference>